<feature type="non-terminal residue" evidence="1">
    <location>
        <position position="45"/>
    </location>
</feature>
<sequence length="45" mass="5021">MAGSKRMSADEKRQVILDIYHRTKQVFTEKEIVTLAAKAGVNANT</sequence>
<gene>
    <name evidence="1" type="ORF">PTTT1_LOCUS51393</name>
</gene>
<dbReference type="AlphaFoldDB" id="A0A8J9SFR0"/>
<protein>
    <submittedName>
        <fullName evidence="1">Uncharacterized protein</fullName>
    </submittedName>
</protein>
<dbReference type="EMBL" id="OU594949">
    <property type="protein sequence ID" value="CAG9293398.1"/>
    <property type="molecule type" value="Genomic_DNA"/>
</dbReference>
<dbReference type="Proteomes" id="UP000836788">
    <property type="component" value="Chromosome 8"/>
</dbReference>
<name>A0A8J9SFR0_PHATR</name>
<proteinExistence type="predicted"/>
<evidence type="ECO:0000313" key="1">
    <source>
        <dbReference type="EMBL" id="CAG9293398.1"/>
    </source>
</evidence>
<reference evidence="1" key="1">
    <citation type="submission" date="2022-02" db="EMBL/GenBank/DDBJ databases">
        <authorList>
            <person name="Giguere J D."/>
        </authorList>
    </citation>
    <scope>NUCLEOTIDE SEQUENCE</scope>
    <source>
        <strain evidence="1">CCAP 1055/1</strain>
    </source>
</reference>
<organism evidence="1">
    <name type="scientific">Phaeodactylum tricornutum</name>
    <name type="common">Diatom</name>
    <dbReference type="NCBI Taxonomy" id="2850"/>
    <lineage>
        <taxon>Eukaryota</taxon>
        <taxon>Sar</taxon>
        <taxon>Stramenopiles</taxon>
        <taxon>Ochrophyta</taxon>
        <taxon>Bacillariophyta</taxon>
        <taxon>Bacillariophyceae</taxon>
        <taxon>Bacillariophycidae</taxon>
        <taxon>Naviculales</taxon>
        <taxon>Phaeodactylaceae</taxon>
        <taxon>Phaeodactylum</taxon>
    </lineage>
</organism>
<accession>A0A8J9SFR0</accession>